<accession>A0A6J4JJJ3</accession>
<keyword evidence="1 6" id="KW-0963">Cytoplasm</keyword>
<dbReference type="HAMAP" id="MF_00867">
    <property type="entry name" value="KhpB"/>
    <property type="match status" value="1"/>
</dbReference>
<dbReference type="PROSITE" id="PS51061">
    <property type="entry name" value="R3H"/>
    <property type="match status" value="1"/>
</dbReference>
<dbReference type="Pfam" id="PF01424">
    <property type="entry name" value="R3H"/>
    <property type="match status" value="1"/>
</dbReference>
<dbReference type="InterPro" id="IPR036867">
    <property type="entry name" value="R3H_dom_sf"/>
</dbReference>
<reference evidence="8" key="1">
    <citation type="submission" date="2020-02" db="EMBL/GenBank/DDBJ databases">
        <authorList>
            <person name="Meier V. D."/>
        </authorList>
    </citation>
    <scope>NUCLEOTIDE SEQUENCE</scope>
    <source>
        <strain evidence="8">AVDCRST_MAG77</strain>
    </source>
</reference>
<comment type="subcellular location">
    <subcellularLocation>
        <location evidence="6">Cytoplasm</location>
    </subcellularLocation>
</comment>
<keyword evidence="5 6" id="KW-0961">Cell wall biogenesis/degradation</keyword>
<evidence type="ECO:0000256" key="6">
    <source>
        <dbReference type="HAMAP-Rule" id="MF_00867"/>
    </source>
</evidence>
<dbReference type="GO" id="GO:0008360">
    <property type="term" value="P:regulation of cell shape"/>
    <property type="evidence" value="ECO:0007669"/>
    <property type="project" value="UniProtKB-KW"/>
</dbReference>
<evidence type="ECO:0000256" key="1">
    <source>
        <dbReference type="ARBA" id="ARBA00022490"/>
    </source>
</evidence>
<gene>
    <name evidence="6" type="primary">khpB</name>
    <name evidence="6" type="synonym">eloR</name>
    <name evidence="8" type="ORF">AVDCRST_MAG77-4272</name>
</gene>
<keyword evidence="2 6" id="KW-0694">RNA-binding</keyword>
<evidence type="ECO:0000256" key="2">
    <source>
        <dbReference type="ARBA" id="ARBA00022884"/>
    </source>
</evidence>
<feature type="region of interest" description="Jag_N domain" evidence="6">
    <location>
        <begin position="2"/>
        <end position="52"/>
    </location>
</feature>
<organism evidence="8">
    <name type="scientific">uncultured Chloroflexota bacterium</name>
    <dbReference type="NCBI Taxonomy" id="166587"/>
    <lineage>
        <taxon>Bacteria</taxon>
        <taxon>Bacillati</taxon>
        <taxon>Chloroflexota</taxon>
        <taxon>environmental samples</taxon>
    </lineage>
</organism>
<dbReference type="InterPro" id="IPR015946">
    <property type="entry name" value="KH_dom-like_a/b"/>
</dbReference>
<dbReference type="AlphaFoldDB" id="A0A6J4JJJ3"/>
<keyword evidence="3 6" id="KW-0133">Cell shape</keyword>
<dbReference type="CDD" id="cd02414">
    <property type="entry name" value="KH-II_Jag"/>
    <property type="match status" value="1"/>
</dbReference>
<dbReference type="GO" id="GO:0071555">
    <property type="term" value="P:cell wall organization"/>
    <property type="evidence" value="ECO:0007669"/>
    <property type="project" value="UniProtKB-KW"/>
</dbReference>
<dbReference type="Pfam" id="PF14804">
    <property type="entry name" value="Jag_N"/>
    <property type="match status" value="1"/>
</dbReference>
<comment type="similarity">
    <text evidence="6">Belongs to the KhpB RNA-binding protein family.</text>
</comment>
<sequence>METSARTVDEAVAQALQRLGVPREQVDVEVLNPGSPGRLLGFGAEPARVRVTPATDASGAAQATMSGAGVDDGDSAPRPALTVGASGAAGAIAVTGDFPAEGGEVVPENLEGEAELARLMLVEMLNRMGMADASVEVAEVDPVTLNVQGEDVADLIGRRGETLRAIQFILNLMLNKQLRRRLRVTVDVDGYRARREDLLRSMATRFATRVRETREPMQLETMPPNERRIIHMVLAEDPDVETESLGEGDARRVVIRPKR</sequence>
<dbReference type="InterPro" id="IPR039247">
    <property type="entry name" value="KhpB"/>
</dbReference>
<keyword evidence="4 6" id="KW-0143">Chaperone</keyword>
<proteinExistence type="inferred from homology"/>
<protein>
    <recommendedName>
        <fullName evidence="6">RNA-binding protein KhpB</fullName>
    </recommendedName>
    <alternativeName>
        <fullName evidence="6">RNA-binding protein EloR</fullName>
    </alternativeName>
</protein>
<dbReference type="GO" id="GO:0003723">
    <property type="term" value="F:RNA binding"/>
    <property type="evidence" value="ECO:0007669"/>
    <property type="project" value="UniProtKB-UniRule"/>
</dbReference>
<dbReference type="GO" id="GO:0009252">
    <property type="term" value="P:peptidoglycan biosynthetic process"/>
    <property type="evidence" value="ECO:0007669"/>
    <property type="project" value="UniProtKB-UniRule"/>
</dbReference>
<dbReference type="SUPFAM" id="SSF82708">
    <property type="entry name" value="R3H domain"/>
    <property type="match status" value="1"/>
</dbReference>
<dbReference type="Gene3D" id="3.30.1370.50">
    <property type="entry name" value="R3H-like domain"/>
    <property type="match status" value="1"/>
</dbReference>
<dbReference type="InterPro" id="IPR034079">
    <property type="entry name" value="R3H_KhpB"/>
</dbReference>
<dbReference type="NCBIfam" id="NF041568">
    <property type="entry name" value="Jag_EloR"/>
    <property type="match status" value="1"/>
</dbReference>
<dbReference type="SMART" id="SM01245">
    <property type="entry name" value="Jag_N"/>
    <property type="match status" value="1"/>
</dbReference>
<name>A0A6J4JJJ3_9CHLR</name>
<dbReference type="PANTHER" id="PTHR35800:SF1">
    <property type="entry name" value="RNA-BINDING PROTEIN KHPB"/>
    <property type="match status" value="1"/>
</dbReference>
<comment type="domain">
    <text evidence="6">Has an N-terminal Jag-N domain and 2 RNA-binding domains (KH and R3H).</text>
</comment>
<evidence type="ECO:0000256" key="5">
    <source>
        <dbReference type="ARBA" id="ARBA00023316"/>
    </source>
</evidence>
<dbReference type="Pfam" id="PF13083">
    <property type="entry name" value="KH_KhpA-B"/>
    <property type="match status" value="1"/>
</dbReference>
<dbReference type="InterPro" id="IPR001374">
    <property type="entry name" value="R3H_dom"/>
</dbReference>
<evidence type="ECO:0000259" key="7">
    <source>
        <dbReference type="PROSITE" id="PS51061"/>
    </source>
</evidence>
<dbReference type="Gene3D" id="3.30.300.20">
    <property type="match status" value="1"/>
</dbReference>
<evidence type="ECO:0000256" key="4">
    <source>
        <dbReference type="ARBA" id="ARBA00023186"/>
    </source>
</evidence>
<dbReference type="CDD" id="cd02644">
    <property type="entry name" value="R3H_jag"/>
    <property type="match status" value="1"/>
</dbReference>
<dbReference type="PANTHER" id="PTHR35800">
    <property type="entry name" value="PROTEIN JAG"/>
    <property type="match status" value="1"/>
</dbReference>
<dbReference type="SMART" id="SM00393">
    <property type="entry name" value="R3H"/>
    <property type="match status" value="1"/>
</dbReference>
<dbReference type="InterPro" id="IPR038247">
    <property type="entry name" value="Jag_N_dom_sf"/>
</dbReference>
<dbReference type="InterPro" id="IPR038008">
    <property type="entry name" value="Jag_KH"/>
</dbReference>
<dbReference type="GO" id="GO:0005737">
    <property type="term" value="C:cytoplasm"/>
    <property type="evidence" value="ECO:0007669"/>
    <property type="project" value="UniProtKB-SubCell"/>
</dbReference>
<dbReference type="InterPro" id="IPR032782">
    <property type="entry name" value="KhpB_N"/>
</dbReference>
<comment type="function">
    <text evidence="6">A probable RNA chaperone. Forms a complex with KhpA which binds to cellular RNA and controls its expression. Plays a role in peptidoglycan (PG) homeostasis and cell length regulation.</text>
</comment>
<dbReference type="EMBL" id="CADCTC010000204">
    <property type="protein sequence ID" value="CAA9279472.1"/>
    <property type="molecule type" value="Genomic_DNA"/>
</dbReference>
<evidence type="ECO:0000313" key="8">
    <source>
        <dbReference type="EMBL" id="CAA9279472.1"/>
    </source>
</evidence>
<evidence type="ECO:0000256" key="3">
    <source>
        <dbReference type="ARBA" id="ARBA00022960"/>
    </source>
</evidence>
<dbReference type="Gene3D" id="3.30.30.80">
    <property type="entry name" value="probable RNA-binding protein from clostridium symbiosum atcc 14940"/>
    <property type="match status" value="1"/>
</dbReference>
<feature type="domain" description="R3H" evidence="7">
    <location>
        <begin position="193"/>
        <end position="259"/>
    </location>
</feature>
<comment type="subunit">
    <text evidence="6">Forms a complex with KhpA.</text>
</comment>